<dbReference type="PANTHER" id="PTHR18964:SF162">
    <property type="entry name" value="N-ACETYL-D-GLUCOSAMINE KINASE"/>
    <property type="match status" value="1"/>
</dbReference>
<dbReference type="Proteomes" id="UP000596252">
    <property type="component" value="Chromosome"/>
</dbReference>
<evidence type="ECO:0000256" key="1">
    <source>
        <dbReference type="ARBA" id="ARBA00012122"/>
    </source>
</evidence>
<dbReference type="PANTHER" id="PTHR18964">
    <property type="entry name" value="ROK (REPRESSOR, ORF, KINASE) FAMILY"/>
    <property type="match status" value="1"/>
</dbReference>
<dbReference type="RefSeq" id="WP_203326514.1">
    <property type="nucleotide sequence ID" value="NZ_CP069213.1"/>
</dbReference>
<dbReference type="Gene3D" id="3.30.420.40">
    <property type="match status" value="2"/>
</dbReference>
<dbReference type="CDD" id="cd24057">
    <property type="entry name" value="ASKHA_NBD_ROK_NAGK"/>
    <property type="match status" value="1"/>
</dbReference>
<dbReference type="InterPro" id="IPR000600">
    <property type="entry name" value="ROK"/>
</dbReference>
<keyword evidence="5" id="KW-0418">Kinase</keyword>
<evidence type="ECO:0000256" key="2">
    <source>
        <dbReference type="ARBA" id="ARBA00022679"/>
    </source>
</evidence>
<dbReference type="InterPro" id="IPR049874">
    <property type="entry name" value="ROK_cs"/>
</dbReference>
<keyword evidence="7" id="KW-0067">ATP-binding</keyword>
<evidence type="ECO:0000256" key="9">
    <source>
        <dbReference type="ARBA" id="ARBA00049065"/>
    </source>
</evidence>
<dbReference type="InterPro" id="IPR043129">
    <property type="entry name" value="ATPase_NBD"/>
</dbReference>
<keyword evidence="2" id="KW-0808">Transferase</keyword>
<dbReference type="SUPFAM" id="SSF53067">
    <property type="entry name" value="Actin-like ATPase domain"/>
    <property type="match status" value="1"/>
</dbReference>
<accession>A0ABX7G6N0</accession>
<evidence type="ECO:0000256" key="8">
    <source>
        <dbReference type="ARBA" id="ARBA00023277"/>
    </source>
</evidence>
<sequence>MYYGLDIGGTKIALALFDDSMACVARWQIPTPVADYGQFLDEVCAQIERADELAQQHSSEVALVKPAALPKGSVGIALPGVILSDGTVLSSNVPCLNGRMVAQELTARLGRPVALGNDCRCFALSEVMLGAGVGFERVLGVILGTGLGGGVCISKKLILGAHCLAGEFGHIGLPASVIIKHQLPLFECGCGLSGCAETYVSGTGLGRLYQHFGGAADTYTWLADYRAGKAAAITTFEAYMDALGSVLAGQILSLDPDCLVFGGGISEVNEIIAALPDATARHLFASAKLPEFRVAEFGAASGVRGAALLGKALGEDCLAGASSEETDADEIQRRHHG</sequence>
<proteinExistence type="predicted"/>
<evidence type="ECO:0000313" key="10">
    <source>
        <dbReference type="EMBL" id="QRH02934.1"/>
    </source>
</evidence>
<keyword evidence="11" id="KW-1185">Reference proteome</keyword>
<dbReference type="PROSITE" id="PS01125">
    <property type="entry name" value="ROK"/>
    <property type="match status" value="1"/>
</dbReference>
<evidence type="ECO:0000256" key="7">
    <source>
        <dbReference type="ARBA" id="ARBA00022840"/>
    </source>
</evidence>
<evidence type="ECO:0000256" key="4">
    <source>
        <dbReference type="ARBA" id="ARBA00022741"/>
    </source>
</evidence>
<keyword evidence="4" id="KW-0547">Nucleotide-binding</keyword>
<keyword evidence="8" id="KW-0119">Carbohydrate metabolism</keyword>
<evidence type="ECO:0000256" key="5">
    <source>
        <dbReference type="ARBA" id="ARBA00022777"/>
    </source>
</evidence>
<gene>
    <name evidence="10" type="ORF">JQC75_05870</name>
</gene>
<organism evidence="10 11">
    <name type="scientific">Shewanella litorisediminis</name>
    <dbReference type="NCBI Taxonomy" id="1173586"/>
    <lineage>
        <taxon>Bacteria</taxon>
        <taxon>Pseudomonadati</taxon>
        <taxon>Pseudomonadota</taxon>
        <taxon>Gammaproteobacteria</taxon>
        <taxon>Alteromonadales</taxon>
        <taxon>Shewanellaceae</taxon>
        <taxon>Shewanella</taxon>
    </lineage>
</organism>
<dbReference type="Pfam" id="PF00480">
    <property type="entry name" value="ROK"/>
    <property type="match status" value="1"/>
</dbReference>
<reference evidence="10 11" key="1">
    <citation type="journal article" date="2012" name="Antonie Van Leeuwenhoek">
        <title>Shewanella litorisediminis sp. nov., a gammaproteobacterium isolated from a tidal flat sediment.</title>
        <authorList>
            <person name="Lee M.H."/>
            <person name="Yoon J.H."/>
        </authorList>
    </citation>
    <scope>NUCLEOTIDE SEQUENCE [LARGE SCALE GENOMIC DNA]</scope>
    <source>
        <strain evidence="10 11">SMK1-12</strain>
    </source>
</reference>
<dbReference type="EMBL" id="CP069213">
    <property type="protein sequence ID" value="QRH02934.1"/>
    <property type="molecule type" value="Genomic_DNA"/>
</dbReference>
<keyword evidence="6" id="KW-0862">Zinc</keyword>
<dbReference type="EC" id="2.7.1.59" evidence="1"/>
<evidence type="ECO:0000256" key="3">
    <source>
        <dbReference type="ARBA" id="ARBA00022723"/>
    </source>
</evidence>
<comment type="catalytic activity">
    <reaction evidence="9">
        <text>N-acetyl-D-glucosamine + ATP = N-acetyl-D-glucosamine 6-phosphate + ADP + H(+)</text>
        <dbReference type="Rhea" id="RHEA:17417"/>
        <dbReference type="ChEBI" id="CHEBI:15378"/>
        <dbReference type="ChEBI" id="CHEBI:30616"/>
        <dbReference type="ChEBI" id="CHEBI:57513"/>
        <dbReference type="ChEBI" id="CHEBI:456216"/>
        <dbReference type="ChEBI" id="CHEBI:506227"/>
        <dbReference type="EC" id="2.7.1.59"/>
    </reaction>
</comment>
<name>A0ABX7G6N0_9GAMM</name>
<evidence type="ECO:0000313" key="11">
    <source>
        <dbReference type="Proteomes" id="UP000596252"/>
    </source>
</evidence>
<keyword evidence="3" id="KW-0479">Metal-binding</keyword>
<protein>
    <recommendedName>
        <fullName evidence="1">N-acetylglucosamine kinase</fullName>
        <ecNumber evidence="1">2.7.1.59</ecNumber>
    </recommendedName>
</protein>
<evidence type="ECO:0000256" key="6">
    <source>
        <dbReference type="ARBA" id="ARBA00022833"/>
    </source>
</evidence>